<dbReference type="Proteomes" id="UP000254817">
    <property type="component" value="Unassembled WGS sequence"/>
</dbReference>
<organism evidence="1 2">
    <name type="scientific">Escherichia coli</name>
    <dbReference type="NCBI Taxonomy" id="562"/>
    <lineage>
        <taxon>Bacteria</taxon>
        <taxon>Pseudomonadati</taxon>
        <taxon>Pseudomonadota</taxon>
        <taxon>Gammaproteobacteria</taxon>
        <taxon>Enterobacterales</taxon>
        <taxon>Enterobacteriaceae</taxon>
        <taxon>Escherichia</taxon>
    </lineage>
</organism>
<dbReference type="EMBL" id="UGAW01000001">
    <property type="protein sequence ID" value="STG54020.1"/>
    <property type="molecule type" value="Genomic_DNA"/>
</dbReference>
<accession>A0A376MV08</accession>
<evidence type="ECO:0000313" key="1">
    <source>
        <dbReference type="EMBL" id="STG54020.1"/>
    </source>
</evidence>
<protein>
    <submittedName>
        <fullName evidence="1">Putative prophage primase</fullName>
    </submittedName>
</protein>
<name>A0A376MV08_ECOLX</name>
<sequence length="148" mass="16891">MLSGHVTGWAAQECRDAIQHNFNAWVKEFGTGNREFKQMVEQAEAFLSSFGFSRYLPYPNSDERDLPIKDLAGYRKGSIRNEDDEFRFYTFPHVFEGEIAQGFNPSHFARALSAAGMLEAGNDRRYKKKALRQNWGEAACFLRADVPA</sequence>
<reference evidence="1 2" key="1">
    <citation type="submission" date="2018-06" db="EMBL/GenBank/DDBJ databases">
        <authorList>
            <consortium name="Pathogen Informatics"/>
            <person name="Doyle S."/>
        </authorList>
    </citation>
    <scope>NUCLEOTIDE SEQUENCE [LARGE SCALE GENOMIC DNA]</scope>
    <source>
        <strain evidence="1 2">NCTC11112</strain>
    </source>
</reference>
<evidence type="ECO:0000313" key="2">
    <source>
        <dbReference type="Proteomes" id="UP000254817"/>
    </source>
</evidence>
<dbReference type="AlphaFoldDB" id="A0A376MV08"/>
<gene>
    <name evidence="1" type="ORF">NCTC11112_04589</name>
</gene>
<proteinExistence type="predicted"/>